<dbReference type="RefSeq" id="WP_080175257.1">
    <property type="nucleotide sequence ID" value="NZ_AP024855.1"/>
</dbReference>
<feature type="disulfide bond" evidence="6">
    <location>
        <begin position="76"/>
        <end position="81"/>
    </location>
</feature>
<dbReference type="SUPFAM" id="SSF89872">
    <property type="entry name" value="Inhibitor of vertebrate lysozyme, Ivy"/>
    <property type="match status" value="1"/>
</dbReference>
<organism evidence="7 8">
    <name type="scientific">Photobacterium toruni</name>
    <dbReference type="NCBI Taxonomy" id="1935446"/>
    <lineage>
        <taxon>Bacteria</taxon>
        <taxon>Pseudomonadati</taxon>
        <taxon>Pseudomonadota</taxon>
        <taxon>Gammaproteobacteria</taxon>
        <taxon>Vibrionales</taxon>
        <taxon>Vibrionaceae</taxon>
        <taxon>Photobacterium</taxon>
    </lineage>
</organism>
<comment type="similarity">
    <text evidence="2">Belongs to the ivy family.</text>
</comment>
<dbReference type="Proteomes" id="UP000191116">
    <property type="component" value="Unassembled WGS sequence"/>
</dbReference>
<dbReference type="Pfam" id="PF08816">
    <property type="entry name" value="Ivy"/>
    <property type="match status" value="1"/>
</dbReference>
<feature type="site" description="Important for lysozyme inhibition" evidence="5">
    <location>
        <position position="79"/>
    </location>
</feature>
<dbReference type="PIRSF" id="PIRSF009103">
    <property type="entry name" value="Ivy"/>
    <property type="match status" value="1"/>
</dbReference>
<accession>A0A1T4TV71</accession>
<keyword evidence="3" id="KW-0732">Signal</keyword>
<evidence type="ECO:0000256" key="3">
    <source>
        <dbReference type="ARBA" id="ARBA00022729"/>
    </source>
</evidence>
<sequence>MKKLILVAAISVMLVGCNNTHTSSNQLSTKVTTATTVQSVASVEKQLPDWIKDNMVTSPLEAIVMGGHTYDAVSFCKPHDCASDFMITLTSDNNQKYSMIVHVKDVPDALNTPSIYATYQYIGQPDQQVKDVFTQALSQNPNWQ</sequence>
<evidence type="ECO:0000313" key="8">
    <source>
        <dbReference type="Proteomes" id="UP000191116"/>
    </source>
</evidence>
<keyword evidence="6" id="KW-1015">Disulfide bond</keyword>
<keyword evidence="4" id="KW-0574">Periplasm</keyword>
<dbReference type="AlphaFoldDB" id="A0A1T4TV71"/>
<evidence type="ECO:0000256" key="2">
    <source>
        <dbReference type="ARBA" id="ARBA00009724"/>
    </source>
</evidence>
<dbReference type="PROSITE" id="PS51257">
    <property type="entry name" value="PROKAR_LIPOPROTEIN"/>
    <property type="match status" value="1"/>
</dbReference>
<dbReference type="OrthoDB" id="8858386at2"/>
<evidence type="ECO:0000313" key="7">
    <source>
        <dbReference type="EMBL" id="SKA44119.1"/>
    </source>
</evidence>
<dbReference type="InterPro" id="IPR014453">
    <property type="entry name" value="Inhibitor_vertebrate_lysozyme"/>
</dbReference>
<comment type="subcellular location">
    <subcellularLocation>
        <location evidence="1">Periplasm</location>
    </subcellularLocation>
</comment>
<dbReference type="InterPro" id="IPR036501">
    <property type="entry name" value="Inhibitor_vert_lysozyme_sf"/>
</dbReference>
<dbReference type="GO" id="GO:0042597">
    <property type="term" value="C:periplasmic space"/>
    <property type="evidence" value="ECO:0007669"/>
    <property type="project" value="UniProtKB-SubCell"/>
</dbReference>
<gene>
    <name evidence="7" type="primary">ivy</name>
    <name evidence="7" type="ORF">CZ814_02487</name>
</gene>
<evidence type="ECO:0000256" key="4">
    <source>
        <dbReference type="ARBA" id="ARBA00022764"/>
    </source>
</evidence>
<proteinExistence type="inferred from homology"/>
<dbReference type="EMBL" id="FUWP01000014">
    <property type="protein sequence ID" value="SKA44119.1"/>
    <property type="molecule type" value="Genomic_DNA"/>
</dbReference>
<name>A0A1T4TV71_9GAMM</name>
<protein>
    <submittedName>
        <fullName evidence="7">Inhibitor of vertebrate lysozyme</fullName>
    </submittedName>
</protein>
<dbReference type="Gene3D" id="3.40.1420.10">
    <property type="entry name" value="Inhibitor of vertebrate lysozyme"/>
    <property type="match status" value="1"/>
</dbReference>
<evidence type="ECO:0000256" key="1">
    <source>
        <dbReference type="ARBA" id="ARBA00004418"/>
    </source>
</evidence>
<evidence type="ECO:0000256" key="6">
    <source>
        <dbReference type="PIRSR" id="PIRSR009103-2"/>
    </source>
</evidence>
<reference evidence="7 8" key="1">
    <citation type="submission" date="2017-02" db="EMBL/GenBank/DDBJ databases">
        <authorList>
            <person name="Peterson S.W."/>
        </authorList>
    </citation>
    <scope>NUCLEOTIDE SEQUENCE [LARGE SCALE GENOMIC DNA]</scope>
    <source>
        <strain evidence="7 8">CECT 9189</strain>
    </source>
</reference>
<evidence type="ECO:0000256" key="5">
    <source>
        <dbReference type="PIRSR" id="PIRSR009103-1"/>
    </source>
</evidence>